<dbReference type="PANTHER" id="PTHR34339:SF1">
    <property type="entry name" value="STIMULATOR OF INTERFERON GENES PROTEIN"/>
    <property type="match status" value="1"/>
</dbReference>
<dbReference type="PANTHER" id="PTHR34339">
    <property type="entry name" value="STIMULATOR OF INTERFERON GENES PROTEIN"/>
    <property type="match status" value="1"/>
</dbReference>
<dbReference type="Proteomes" id="UP001516400">
    <property type="component" value="Unassembled WGS sequence"/>
</dbReference>
<feature type="domain" description="STING ligand-binding" evidence="3">
    <location>
        <begin position="181"/>
        <end position="371"/>
    </location>
</feature>
<keyword evidence="1" id="KW-0175">Coiled coil</keyword>
<evidence type="ECO:0000256" key="2">
    <source>
        <dbReference type="SAM" id="Phobius"/>
    </source>
</evidence>
<feature type="transmembrane region" description="Helical" evidence="2">
    <location>
        <begin position="110"/>
        <end position="134"/>
    </location>
</feature>
<dbReference type="InterPro" id="IPR033952">
    <property type="entry name" value="STING_C"/>
</dbReference>
<name>A0ABD2N2D4_9CUCU</name>
<organism evidence="4 5">
    <name type="scientific">Cryptolaemus montrouzieri</name>
    <dbReference type="NCBI Taxonomy" id="559131"/>
    <lineage>
        <taxon>Eukaryota</taxon>
        <taxon>Metazoa</taxon>
        <taxon>Ecdysozoa</taxon>
        <taxon>Arthropoda</taxon>
        <taxon>Hexapoda</taxon>
        <taxon>Insecta</taxon>
        <taxon>Pterygota</taxon>
        <taxon>Neoptera</taxon>
        <taxon>Endopterygota</taxon>
        <taxon>Coleoptera</taxon>
        <taxon>Polyphaga</taxon>
        <taxon>Cucujiformia</taxon>
        <taxon>Coccinelloidea</taxon>
        <taxon>Coccinellidae</taxon>
        <taxon>Scymninae</taxon>
        <taxon>Scymnini</taxon>
        <taxon>Cryptolaemus</taxon>
    </lineage>
</organism>
<dbReference type="InterPro" id="IPR038623">
    <property type="entry name" value="STING_C_sf"/>
</dbReference>
<accession>A0ABD2N2D4</accession>
<feature type="transmembrane region" description="Helical" evidence="2">
    <location>
        <begin position="39"/>
        <end position="56"/>
    </location>
</feature>
<keyword evidence="5" id="KW-1185">Reference proteome</keyword>
<evidence type="ECO:0000256" key="1">
    <source>
        <dbReference type="SAM" id="Coils"/>
    </source>
</evidence>
<keyword evidence="2" id="KW-1133">Transmembrane helix</keyword>
<protein>
    <recommendedName>
        <fullName evidence="3">STING ligand-binding domain-containing protein</fullName>
    </recommendedName>
</protein>
<dbReference type="Pfam" id="PF15009">
    <property type="entry name" value="STING_LBD"/>
    <property type="match status" value="1"/>
</dbReference>
<proteinExistence type="predicted"/>
<evidence type="ECO:0000313" key="5">
    <source>
        <dbReference type="Proteomes" id="UP001516400"/>
    </source>
</evidence>
<evidence type="ECO:0000313" key="4">
    <source>
        <dbReference type="EMBL" id="KAL3272702.1"/>
    </source>
</evidence>
<comment type="caution">
    <text evidence="4">The sequence shown here is derived from an EMBL/GenBank/DDBJ whole genome shotgun (WGS) entry which is preliminary data.</text>
</comment>
<dbReference type="Gene3D" id="1.20.5.5200">
    <property type="match status" value="1"/>
</dbReference>
<keyword evidence="2" id="KW-0472">Membrane</keyword>
<evidence type="ECO:0000259" key="3">
    <source>
        <dbReference type="Pfam" id="PF15009"/>
    </source>
</evidence>
<feature type="coiled-coil region" evidence="1">
    <location>
        <begin position="362"/>
        <end position="389"/>
    </location>
</feature>
<dbReference type="AlphaFoldDB" id="A0ABD2N2D4"/>
<reference evidence="4 5" key="1">
    <citation type="journal article" date="2021" name="BMC Biol.">
        <title>Horizontally acquired antibacterial genes associated with adaptive radiation of ladybird beetles.</title>
        <authorList>
            <person name="Li H.S."/>
            <person name="Tang X.F."/>
            <person name="Huang Y.H."/>
            <person name="Xu Z.Y."/>
            <person name="Chen M.L."/>
            <person name="Du X.Y."/>
            <person name="Qiu B.Y."/>
            <person name="Chen P.T."/>
            <person name="Zhang W."/>
            <person name="Slipinski A."/>
            <person name="Escalona H.E."/>
            <person name="Waterhouse R.M."/>
            <person name="Zwick A."/>
            <person name="Pang H."/>
        </authorList>
    </citation>
    <scope>NUCLEOTIDE SEQUENCE [LARGE SCALE GENOMIC DNA]</scope>
    <source>
        <strain evidence="4">SYSU2018</strain>
    </source>
</reference>
<gene>
    <name evidence="4" type="ORF">HHI36_014166</name>
</gene>
<sequence length="401" mass="46489">MTKEPINSEERPEYFVVSKMKNGDMFYPKNIPNPRRGHSIWMTALLSSVFFIGASVCNSDIYYTIEAINYGLLAMLSMEIIYRIILALEELLYHFNSLYGNSYKKLAKRLFSFSWIPLISVFISVIIFIIFFMKHGLFDLTKMSCASLGLIICGLLLLRKIMNIEKAPIYNSLTIQKEGLDYGTGMALSFFYGYLNIILPRSGKESTNLKEEIEIYTDTHGVTFPVPRLILLIPQSCICLDSLASDKFPNIEACPSLRERTLNVAGVKNRVYKNSVYKISDEKRKRKICVCAEYATPLLTFKTGWTSIGPQAKNFKKHRKEIVQKFYSTLRDLLKNNLEITDLCELIYYDDIDENGKFRDISQFIMSRIRRLEREAKNLNDNLMVYVVLHLLPYDKLFNYF</sequence>
<dbReference type="InterPro" id="IPR055432">
    <property type="entry name" value="STING_LBD"/>
</dbReference>
<keyword evidence="2" id="KW-0812">Transmembrane</keyword>
<feature type="transmembrane region" description="Helical" evidence="2">
    <location>
        <begin position="140"/>
        <end position="158"/>
    </location>
</feature>
<dbReference type="InterPro" id="IPR029158">
    <property type="entry name" value="STING"/>
</dbReference>
<dbReference type="CDD" id="cd12146">
    <property type="entry name" value="STING_C"/>
    <property type="match status" value="1"/>
</dbReference>
<dbReference type="Gene3D" id="3.40.50.12100">
    <property type="entry name" value="Stimulator of interferon genes protein"/>
    <property type="match status" value="1"/>
</dbReference>
<feature type="transmembrane region" description="Helical" evidence="2">
    <location>
        <begin position="179"/>
        <end position="199"/>
    </location>
</feature>
<dbReference type="EMBL" id="JABFTP020000062">
    <property type="protein sequence ID" value="KAL3272702.1"/>
    <property type="molecule type" value="Genomic_DNA"/>
</dbReference>